<name>A0A562L7I8_9GAMM</name>
<accession>A0A562L7I8</accession>
<dbReference type="RefSeq" id="WP_144898954.1">
    <property type="nucleotide sequence ID" value="NZ_VLKN01000003.1"/>
</dbReference>
<comment type="caution">
    <text evidence="1">The sequence shown here is derived from an EMBL/GenBank/DDBJ whole genome shotgun (WGS) entry which is preliminary data.</text>
</comment>
<dbReference type="AlphaFoldDB" id="A0A562L7I8"/>
<gene>
    <name evidence="1" type="ORF">IP90_01461</name>
</gene>
<evidence type="ECO:0000313" key="2">
    <source>
        <dbReference type="Proteomes" id="UP000315167"/>
    </source>
</evidence>
<keyword evidence="2" id="KW-1185">Reference proteome</keyword>
<protein>
    <recommendedName>
        <fullName evidence="3">Immunity protein 50 of polymorphic toxin system</fullName>
    </recommendedName>
</protein>
<evidence type="ECO:0008006" key="3">
    <source>
        <dbReference type="Google" id="ProtNLM"/>
    </source>
</evidence>
<evidence type="ECO:0000313" key="1">
    <source>
        <dbReference type="EMBL" id="TWI03647.1"/>
    </source>
</evidence>
<sequence>MYALPEDFESAVIVGKTVERICFSKYQLNIFFSEDFAIQIEGRFNFRLALGAEESVQGFPIETSNLLGVLDEKIDSVDCDKISGDMAIKFSNSALLHLWGDNGPYESYSLFINGGRIII</sequence>
<organism evidence="1 2">
    <name type="scientific">Luteimonas cucumeris</name>
    <dbReference type="NCBI Taxonomy" id="985012"/>
    <lineage>
        <taxon>Bacteria</taxon>
        <taxon>Pseudomonadati</taxon>
        <taxon>Pseudomonadota</taxon>
        <taxon>Gammaproteobacteria</taxon>
        <taxon>Lysobacterales</taxon>
        <taxon>Lysobacteraceae</taxon>
        <taxon>Luteimonas</taxon>
    </lineage>
</organism>
<dbReference type="Proteomes" id="UP000315167">
    <property type="component" value="Unassembled WGS sequence"/>
</dbReference>
<dbReference type="EMBL" id="VLKN01000003">
    <property type="protein sequence ID" value="TWI03647.1"/>
    <property type="molecule type" value="Genomic_DNA"/>
</dbReference>
<proteinExistence type="predicted"/>
<reference evidence="1 2" key="1">
    <citation type="journal article" date="2015" name="Stand. Genomic Sci.">
        <title>Genomic Encyclopedia of Bacterial and Archaeal Type Strains, Phase III: the genomes of soil and plant-associated and newly described type strains.</title>
        <authorList>
            <person name="Whitman W.B."/>
            <person name="Woyke T."/>
            <person name="Klenk H.P."/>
            <person name="Zhou Y."/>
            <person name="Lilburn T.G."/>
            <person name="Beck B.J."/>
            <person name="De Vos P."/>
            <person name="Vandamme P."/>
            <person name="Eisen J.A."/>
            <person name="Garrity G."/>
            <person name="Hugenholtz P."/>
            <person name="Kyrpides N.C."/>
        </authorList>
    </citation>
    <scope>NUCLEOTIDE SEQUENCE [LARGE SCALE GENOMIC DNA]</scope>
    <source>
        <strain evidence="1 2">CGMCC 1.10821</strain>
    </source>
</reference>